<evidence type="ECO:0000313" key="2">
    <source>
        <dbReference type="Proteomes" id="UP000594759"/>
    </source>
</evidence>
<proteinExistence type="predicted"/>
<gene>
    <name evidence="1" type="ORF">IZT61_04310</name>
</gene>
<dbReference type="RefSeq" id="WP_196099966.1">
    <property type="nucleotide sequence ID" value="NZ_CP064939.1"/>
</dbReference>
<sequence length="229" mass="25705">MYNIRVFNPGAMELYHGSLGLIGDKINIQSGKGVGWNRLTLGDAFYTSLSEDAACLFSHLVLQKSRLMGEEAFGNLGFAKIYKISLNADFSILDADKALDASRVRSILLRAGVSKNYLNYRQDDQITEFNKAADLLCYGTDWEGNRNEYLTKELGFDGLLIKESAWENWDYYPSDIGVNWQSIGKGIEWPPKSLAIYTTAKISGFELFRDGTLVSSNLNNNIVDRQVSR</sequence>
<keyword evidence="2" id="KW-1185">Reference proteome</keyword>
<dbReference type="KEGG" id="pex:IZT61_04310"/>
<evidence type="ECO:0000313" key="1">
    <source>
        <dbReference type="EMBL" id="QPH40512.1"/>
    </source>
</evidence>
<reference evidence="1 2" key="1">
    <citation type="submission" date="2020-11" db="EMBL/GenBank/DDBJ databases">
        <title>Pedobacter endophytica, an endophytic bacteria isolated form Carex pumila.</title>
        <authorList>
            <person name="Peng Y."/>
            <person name="Jiang L."/>
            <person name="Lee J."/>
        </authorList>
    </citation>
    <scope>NUCLEOTIDE SEQUENCE [LARGE SCALE GENOMIC DNA]</scope>
    <source>
        <strain evidence="1 2">JBR3-12</strain>
    </source>
</reference>
<protein>
    <submittedName>
        <fullName evidence="1">Uncharacterized protein</fullName>
    </submittedName>
</protein>
<dbReference type="AlphaFoldDB" id="A0A7S9L128"/>
<dbReference type="Proteomes" id="UP000594759">
    <property type="component" value="Chromosome"/>
</dbReference>
<name>A0A7S9L128_9SPHI</name>
<accession>A0A7S9L128</accession>
<dbReference type="EMBL" id="CP064939">
    <property type="protein sequence ID" value="QPH40512.1"/>
    <property type="molecule type" value="Genomic_DNA"/>
</dbReference>
<organism evidence="1 2">
    <name type="scientific">Pedobacter endophyticus</name>
    <dbReference type="NCBI Taxonomy" id="2789740"/>
    <lineage>
        <taxon>Bacteria</taxon>
        <taxon>Pseudomonadati</taxon>
        <taxon>Bacteroidota</taxon>
        <taxon>Sphingobacteriia</taxon>
        <taxon>Sphingobacteriales</taxon>
        <taxon>Sphingobacteriaceae</taxon>
        <taxon>Pedobacter</taxon>
    </lineage>
</organism>